<feature type="region of interest" description="Disordered" evidence="1">
    <location>
        <begin position="259"/>
        <end position="279"/>
    </location>
</feature>
<feature type="compositionally biased region" description="Basic residues" evidence="1">
    <location>
        <begin position="270"/>
        <end position="279"/>
    </location>
</feature>
<feature type="compositionally biased region" description="Basic residues" evidence="1">
    <location>
        <begin position="220"/>
        <end position="233"/>
    </location>
</feature>
<dbReference type="Proteomes" id="UP000243499">
    <property type="component" value="Chromosome 3"/>
</dbReference>
<reference evidence="2" key="1">
    <citation type="submission" date="2018-04" db="EMBL/GenBank/DDBJ databases">
        <title>WGS assembly of Panicum hallii.</title>
        <authorList>
            <person name="Lovell J."/>
            <person name="Jenkins J."/>
            <person name="Lowry D."/>
            <person name="Mamidi S."/>
            <person name="Sreedasyam A."/>
            <person name="Weng X."/>
            <person name="Barry K."/>
            <person name="Bonette J."/>
            <person name="Campitelli B."/>
            <person name="Daum C."/>
            <person name="Gordon S."/>
            <person name="Gould B."/>
            <person name="Lipzen A."/>
            <person name="Macqueen A."/>
            <person name="Palacio-Mejia J."/>
            <person name="Plott C."/>
            <person name="Shakirov E."/>
            <person name="Shu S."/>
            <person name="Yoshinaga Y."/>
            <person name="Zane M."/>
            <person name="Rokhsar D."/>
            <person name="Grimwood J."/>
            <person name="Schmutz J."/>
            <person name="Juenger T."/>
        </authorList>
    </citation>
    <scope>NUCLEOTIDE SEQUENCE [LARGE SCALE GENOMIC DNA]</scope>
    <source>
        <strain evidence="2">FIL2</strain>
    </source>
</reference>
<feature type="region of interest" description="Disordered" evidence="1">
    <location>
        <begin position="208"/>
        <end position="233"/>
    </location>
</feature>
<protein>
    <submittedName>
        <fullName evidence="2">Uncharacterized protein</fullName>
    </submittedName>
</protein>
<organism evidence="2">
    <name type="scientific">Panicum hallii</name>
    <dbReference type="NCBI Taxonomy" id="206008"/>
    <lineage>
        <taxon>Eukaryota</taxon>
        <taxon>Viridiplantae</taxon>
        <taxon>Streptophyta</taxon>
        <taxon>Embryophyta</taxon>
        <taxon>Tracheophyta</taxon>
        <taxon>Spermatophyta</taxon>
        <taxon>Magnoliopsida</taxon>
        <taxon>Liliopsida</taxon>
        <taxon>Poales</taxon>
        <taxon>Poaceae</taxon>
        <taxon>PACMAD clade</taxon>
        <taxon>Panicoideae</taxon>
        <taxon>Panicodae</taxon>
        <taxon>Paniceae</taxon>
        <taxon>Panicinae</taxon>
        <taxon>Panicum</taxon>
        <taxon>Panicum sect. Panicum</taxon>
    </lineage>
</organism>
<proteinExistence type="predicted"/>
<evidence type="ECO:0000313" key="2">
    <source>
        <dbReference type="EMBL" id="PAN18943.1"/>
    </source>
</evidence>
<dbReference type="Gramene" id="PAN18943">
    <property type="protein sequence ID" value="PAN18943"/>
    <property type="gene ID" value="PAHAL_3G237100"/>
</dbReference>
<feature type="region of interest" description="Disordered" evidence="1">
    <location>
        <begin position="1"/>
        <end position="20"/>
    </location>
</feature>
<evidence type="ECO:0000256" key="1">
    <source>
        <dbReference type="SAM" id="MobiDB-lite"/>
    </source>
</evidence>
<sequence>MSNSFAPGPNNWGQKRKRSTCAKWDGTVATAYRLGLGGPAPEEGRLAEHLVEREDDGHGQRHLRPGLHHQAEHVRAHRLLGPHLRHGPPPLVVHRAAPAQVRPLHLVPAAGPLAARGAGARRDVRHGLAAAAAAAAHVLRRPLHCVERRQARLLAGVHQPLVGPQADHLPAADGEHGAAGGVHEHDLGAGVGGVAVHAVHEVAAGVEHRESPAVEQQRLAPHRQRDRPLVGRRRRRLAEARHGHVRVHLRRHASIWMQTGGSRFKNGGSGRRRKRQLGR</sequence>
<name>A0A2S3HBE3_9POAL</name>
<dbReference type="AlphaFoldDB" id="A0A2S3HBE3"/>
<dbReference type="EMBL" id="CM008048">
    <property type="protein sequence ID" value="PAN18943.1"/>
    <property type="molecule type" value="Genomic_DNA"/>
</dbReference>
<gene>
    <name evidence="2" type="ORF">PAHAL_3G237100</name>
</gene>
<accession>A0A2S3HBE3</accession>